<dbReference type="GO" id="GO:0047372">
    <property type="term" value="F:monoacylglycerol lipase activity"/>
    <property type="evidence" value="ECO:0007669"/>
    <property type="project" value="TreeGrafter"/>
</dbReference>
<protein>
    <submittedName>
        <fullName evidence="5">Putative carboxylic ester hydrolase</fullName>
    </submittedName>
</protein>
<evidence type="ECO:0000256" key="1">
    <source>
        <dbReference type="ARBA" id="ARBA00010884"/>
    </source>
</evidence>
<gene>
    <name evidence="5" type="ORF">RirG_183800</name>
</gene>
<evidence type="ECO:0000313" key="6">
    <source>
        <dbReference type="Proteomes" id="UP000022910"/>
    </source>
</evidence>
<dbReference type="OMA" id="LDWHGPH"/>
<dbReference type="GO" id="GO:0051792">
    <property type="term" value="P:medium-chain fatty acid biosynthetic process"/>
    <property type="evidence" value="ECO:0007669"/>
    <property type="project" value="TreeGrafter"/>
</dbReference>
<dbReference type="Gene3D" id="3.40.50.1820">
    <property type="entry name" value="alpha/beta hydrolase"/>
    <property type="match status" value="1"/>
</dbReference>
<dbReference type="HOGENOM" id="CLU_032487_1_1_1"/>
<evidence type="ECO:0000256" key="2">
    <source>
        <dbReference type="PIRSR" id="PIRSR005211-1"/>
    </source>
</evidence>
<organism evidence="5 6">
    <name type="scientific">Rhizophagus irregularis (strain DAOM 197198w)</name>
    <name type="common">Glomus intraradices</name>
    <dbReference type="NCBI Taxonomy" id="1432141"/>
    <lineage>
        <taxon>Eukaryota</taxon>
        <taxon>Fungi</taxon>
        <taxon>Fungi incertae sedis</taxon>
        <taxon>Mucoromycota</taxon>
        <taxon>Glomeromycotina</taxon>
        <taxon>Glomeromycetes</taxon>
        <taxon>Glomerales</taxon>
        <taxon>Glomeraceae</taxon>
        <taxon>Rhizophagus</taxon>
    </lineage>
</organism>
<dbReference type="InterPro" id="IPR050960">
    <property type="entry name" value="AB_hydrolase_4_sf"/>
</dbReference>
<dbReference type="InterPro" id="IPR029058">
    <property type="entry name" value="AB_hydrolase_fold"/>
</dbReference>
<feature type="active site" description="Charge relay system" evidence="2">
    <location>
        <position position="192"/>
    </location>
</feature>
<proteinExistence type="inferred from homology"/>
<dbReference type="SUPFAM" id="SSF53474">
    <property type="entry name" value="alpha/beta-Hydrolases"/>
    <property type="match status" value="1"/>
</dbReference>
<keyword evidence="6" id="KW-1185">Reference proteome</keyword>
<feature type="active site" description="Charge relay system" evidence="2">
    <location>
        <position position="321"/>
    </location>
</feature>
<dbReference type="EMBL" id="JEMT01026087">
    <property type="protein sequence ID" value="EXX60008.1"/>
    <property type="molecule type" value="Genomic_DNA"/>
</dbReference>
<dbReference type="GO" id="GO:0051793">
    <property type="term" value="P:medium-chain fatty acid catabolic process"/>
    <property type="evidence" value="ECO:0007669"/>
    <property type="project" value="TreeGrafter"/>
</dbReference>
<comment type="caution">
    <text evidence="5">The sequence shown here is derived from an EMBL/GenBank/DDBJ whole genome shotgun (WGS) entry which is preliminary data.</text>
</comment>
<dbReference type="Proteomes" id="UP000022910">
    <property type="component" value="Unassembled WGS sequence"/>
</dbReference>
<dbReference type="OrthoDB" id="5954035at2759"/>
<sequence length="409" mass="45860">MLSIFGCPVKIFCNKETVTINVRNKETNEKIKLYDYVKKKCPSLIGDKAYYYPTPWIGNGHVQTAYAAFQKFEDIHLIDYERKIVSTPDGGQIAVDWTPPLSKKPFDDTPTIVVLHGLTGGSHESYIRCILDILVNPPHNYRAVVINFRGCAESDITSPRLYSAAATDDIRSAIRYIRECIPDAPLLGIGFSMGANILVKYLGEEGENTPLSAAASIANPFDLVNGSRALEGTYAGKYIYSPAMASNLKEALARHEHMMKKDKRLDLEYVKSANTLREFDSRLTTVSFGYETVDHYYKDASSSQFIPKIKIPLLCLNAEDDPIASQQCIPYNECIYNSNIILATTYYGGHLGWFTGLWKPTRWCIKPLSEWCIAFLEIYGNSNNNNSLKQSDDEESNSSSEVETVVDDN</sequence>
<comment type="similarity">
    <text evidence="1">Belongs to the AB hydrolase superfamily. AB hydrolase 4 family.</text>
</comment>
<accession>A0A015LZ91</accession>
<reference evidence="5 6" key="1">
    <citation type="submission" date="2014-02" db="EMBL/GenBank/DDBJ databases">
        <title>Single nucleus genome sequencing reveals high similarity among nuclei of an endomycorrhizal fungus.</title>
        <authorList>
            <person name="Lin K."/>
            <person name="Geurts R."/>
            <person name="Zhang Z."/>
            <person name="Limpens E."/>
            <person name="Saunders D.G."/>
            <person name="Mu D."/>
            <person name="Pang E."/>
            <person name="Cao H."/>
            <person name="Cha H."/>
            <person name="Lin T."/>
            <person name="Zhou Q."/>
            <person name="Shang Y."/>
            <person name="Li Y."/>
            <person name="Ivanov S."/>
            <person name="Sharma T."/>
            <person name="Velzen R.V."/>
            <person name="Ruijter N.D."/>
            <person name="Aanen D.K."/>
            <person name="Win J."/>
            <person name="Kamoun S."/>
            <person name="Bisseling T."/>
            <person name="Huang S."/>
        </authorList>
    </citation>
    <scope>NUCLEOTIDE SEQUENCE [LARGE SCALE GENOMIC DNA]</scope>
    <source>
        <strain evidence="6">DAOM197198w</strain>
    </source>
</reference>
<dbReference type="InterPro" id="IPR012020">
    <property type="entry name" value="ABHD4"/>
</dbReference>
<keyword evidence="5" id="KW-0378">Hydrolase</keyword>
<feature type="region of interest" description="Disordered" evidence="3">
    <location>
        <begin position="387"/>
        <end position="409"/>
    </location>
</feature>
<evidence type="ECO:0000313" key="5">
    <source>
        <dbReference type="EMBL" id="EXX60008.1"/>
    </source>
</evidence>
<dbReference type="PANTHER" id="PTHR10794:SF63">
    <property type="entry name" value="ALPHA_BETA HYDROLASE 1, ISOFORM A"/>
    <property type="match status" value="1"/>
</dbReference>
<dbReference type="STRING" id="1432141.A0A015LZ91"/>
<evidence type="ECO:0000259" key="4">
    <source>
        <dbReference type="Pfam" id="PF00561"/>
    </source>
</evidence>
<dbReference type="PIRSF" id="PIRSF005211">
    <property type="entry name" value="Ab_hydro_YheT"/>
    <property type="match status" value="1"/>
</dbReference>
<dbReference type="GO" id="GO:0008126">
    <property type="term" value="F:acetylesterase activity"/>
    <property type="evidence" value="ECO:0007669"/>
    <property type="project" value="TreeGrafter"/>
</dbReference>
<dbReference type="InterPro" id="IPR000073">
    <property type="entry name" value="AB_hydrolase_1"/>
</dbReference>
<dbReference type="Pfam" id="PF00561">
    <property type="entry name" value="Abhydrolase_1"/>
    <property type="match status" value="1"/>
</dbReference>
<feature type="domain" description="AB hydrolase-1" evidence="4">
    <location>
        <begin position="110"/>
        <end position="326"/>
    </location>
</feature>
<name>A0A015LZ91_RHIIW</name>
<dbReference type="AlphaFoldDB" id="A0A015LZ91"/>
<feature type="active site" description="Charge relay system" evidence="2">
    <location>
        <position position="350"/>
    </location>
</feature>
<dbReference type="PANTHER" id="PTHR10794">
    <property type="entry name" value="ABHYDROLASE DOMAIN-CONTAINING PROTEIN"/>
    <property type="match status" value="1"/>
</dbReference>
<evidence type="ECO:0000256" key="3">
    <source>
        <dbReference type="SAM" id="MobiDB-lite"/>
    </source>
</evidence>